<proteinExistence type="predicted"/>
<dbReference type="Pfam" id="PF01547">
    <property type="entry name" value="SBP_bac_1"/>
    <property type="match status" value="1"/>
</dbReference>
<keyword evidence="3" id="KW-0472">Membrane</keyword>
<dbReference type="EMBL" id="VXPY01000060">
    <property type="protein sequence ID" value="MYD90394.1"/>
    <property type="molecule type" value="Genomic_DNA"/>
</dbReference>
<keyword evidence="2 6" id="KW-0732">Signal</keyword>
<evidence type="ECO:0000256" key="2">
    <source>
        <dbReference type="ARBA" id="ARBA00022729"/>
    </source>
</evidence>
<evidence type="ECO:0000256" key="5">
    <source>
        <dbReference type="ARBA" id="ARBA00023288"/>
    </source>
</evidence>
<dbReference type="PROSITE" id="PS51318">
    <property type="entry name" value="TAT"/>
    <property type="match status" value="1"/>
</dbReference>
<dbReference type="PANTHER" id="PTHR43649:SF33">
    <property type="entry name" value="POLYGALACTURONAN_RHAMNOGALACTURONAN-BINDING PROTEIN YTCQ"/>
    <property type="match status" value="1"/>
</dbReference>
<protein>
    <submittedName>
        <fullName evidence="7">Extracellular solute-binding protein</fullName>
    </submittedName>
</protein>
<keyword evidence="4" id="KW-0564">Palmitate</keyword>
<dbReference type="SUPFAM" id="SSF53850">
    <property type="entry name" value="Periplasmic binding protein-like II"/>
    <property type="match status" value="1"/>
</dbReference>
<gene>
    <name evidence="7" type="ORF">F4Y08_08690</name>
</gene>
<evidence type="ECO:0000256" key="6">
    <source>
        <dbReference type="SAM" id="SignalP"/>
    </source>
</evidence>
<dbReference type="PROSITE" id="PS51257">
    <property type="entry name" value="PROKAR_LIPOPROTEIN"/>
    <property type="match status" value="1"/>
</dbReference>
<comment type="caution">
    <text evidence="7">The sequence shown here is derived from an EMBL/GenBank/DDBJ whole genome shotgun (WGS) entry which is preliminary data.</text>
</comment>
<dbReference type="PANTHER" id="PTHR43649">
    <property type="entry name" value="ARABINOSE-BINDING PROTEIN-RELATED"/>
    <property type="match status" value="1"/>
</dbReference>
<reference evidence="7" key="1">
    <citation type="submission" date="2019-09" db="EMBL/GenBank/DDBJ databases">
        <title>Characterisation of the sponge microbiome using genome-centric metagenomics.</title>
        <authorList>
            <person name="Engelberts J.P."/>
            <person name="Robbins S.J."/>
            <person name="De Goeij J.M."/>
            <person name="Aranda M."/>
            <person name="Bell S.C."/>
            <person name="Webster N.S."/>
        </authorList>
    </citation>
    <scope>NUCLEOTIDE SEQUENCE</scope>
    <source>
        <strain evidence="7">SB0662_bin_9</strain>
    </source>
</reference>
<sequence>MKHPHRYNRRDFLKAVGIMGAGSLLAACGPTGAPPAPEAAPEAADSMATGGKYEGATLRMLTQAGGDYEPAFRAWAEDFTAETGAQVEFEFAPWESLMPKVQADLASGSPQFDLFCNDIEFQYTIWPELEPINDFLDASGYDMEGFFDPVYRYGEGIAGNTGVRYGLPVTCGVSVLFNRTDLIDTFPTTWSDYDALLAAHTNESMYGLSFAGVPAQLVKLFLARFWASGDPLLTSDWQPLINGESGVAALTLLKEHGEKYAPPGLLAWDNPDAANAFLAGDVAVNEGWAGFILPSLDDPEKSKVVGNWAIAPYPEGGTGNFVQHNIVMMKTSEHKEAAFELMAALSNPQRAKEGALEFGMTPARRSVFSDPDVTAAKPYMPDYGEVLARGRPFTPGVPQWLEMFIGLAEGASSALSDQATPQEALDRVAEGWLELLAQNPLDFEYKE</sequence>
<dbReference type="Gene3D" id="3.40.190.10">
    <property type="entry name" value="Periplasmic binding protein-like II"/>
    <property type="match status" value="2"/>
</dbReference>
<accession>A0A6B1DVJ6</accession>
<keyword evidence="5" id="KW-0449">Lipoprotein</keyword>
<evidence type="ECO:0000313" key="7">
    <source>
        <dbReference type="EMBL" id="MYD90394.1"/>
    </source>
</evidence>
<dbReference type="AlphaFoldDB" id="A0A6B1DVJ6"/>
<feature type="chain" id="PRO_5025683960" evidence="6">
    <location>
        <begin position="27"/>
        <end position="447"/>
    </location>
</feature>
<dbReference type="InterPro" id="IPR006311">
    <property type="entry name" value="TAT_signal"/>
</dbReference>
<evidence type="ECO:0000256" key="1">
    <source>
        <dbReference type="ARBA" id="ARBA00022475"/>
    </source>
</evidence>
<keyword evidence="1" id="KW-1003">Cell membrane</keyword>
<dbReference type="InterPro" id="IPR006059">
    <property type="entry name" value="SBP"/>
</dbReference>
<dbReference type="InterPro" id="IPR050490">
    <property type="entry name" value="Bact_solute-bd_prot1"/>
</dbReference>
<name>A0A6B1DVJ6_9CHLR</name>
<dbReference type="NCBIfam" id="TIGR01409">
    <property type="entry name" value="TAT_signal_seq"/>
    <property type="match status" value="1"/>
</dbReference>
<organism evidence="7">
    <name type="scientific">Caldilineaceae bacterium SB0662_bin_9</name>
    <dbReference type="NCBI Taxonomy" id="2605258"/>
    <lineage>
        <taxon>Bacteria</taxon>
        <taxon>Bacillati</taxon>
        <taxon>Chloroflexota</taxon>
        <taxon>Caldilineae</taxon>
        <taxon>Caldilineales</taxon>
        <taxon>Caldilineaceae</taxon>
    </lineage>
</organism>
<evidence type="ECO:0000256" key="3">
    <source>
        <dbReference type="ARBA" id="ARBA00023136"/>
    </source>
</evidence>
<evidence type="ECO:0000256" key="4">
    <source>
        <dbReference type="ARBA" id="ARBA00023139"/>
    </source>
</evidence>
<feature type="signal peptide" evidence="6">
    <location>
        <begin position="1"/>
        <end position="26"/>
    </location>
</feature>
<dbReference type="InterPro" id="IPR019546">
    <property type="entry name" value="TAT_signal_bac_arc"/>
</dbReference>